<protein>
    <recommendedName>
        <fullName evidence="16">Hypoxanthine phosphoribosyltransferase</fullName>
        <ecNumber evidence="16">2.4.2.8</ecNumber>
    </recommendedName>
</protein>
<dbReference type="Pfam" id="PF00156">
    <property type="entry name" value="Pribosyltran"/>
    <property type="match status" value="1"/>
</dbReference>
<keyword evidence="7 16" id="KW-0963">Cytoplasm</keyword>
<evidence type="ECO:0000256" key="4">
    <source>
        <dbReference type="ARBA" id="ARBA00004669"/>
    </source>
</evidence>
<evidence type="ECO:0000256" key="7">
    <source>
        <dbReference type="ARBA" id="ARBA00022490"/>
    </source>
</evidence>
<evidence type="ECO:0000313" key="19">
    <source>
        <dbReference type="Proteomes" id="UP000260649"/>
    </source>
</evidence>
<dbReference type="GO" id="GO:0006178">
    <property type="term" value="P:guanine salvage"/>
    <property type="evidence" value="ECO:0007669"/>
    <property type="project" value="TreeGrafter"/>
</dbReference>
<dbReference type="GO" id="GO:0000287">
    <property type="term" value="F:magnesium ion binding"/>
    <property type="evidence" value="ECO:0007669"/>
    <property type="project" value="TreeGrafter"/>
</dbReference>
<evidence type="ECO:0000256" key="12">
    <source>
        <dbReference type="ARBA" id="ARBA00022741"/>
    </source>
</evidence>
<evidence type="ECO:0000256" key="15">
    <source>
        <dbReference type="ARBA" id="ARBA00049402"/>
    </source>
</evidence>
<evidence type="ECO:0000256" key="16">
    <source>
        <dbReference type="RuleBase" id="RU364099"/>
    </source>
</evidence>
<evidence type="ECO:0000256" key="2">
    <source>
        <dbReference type="ARBA" id="ARBA00002049"/>
    </source>
</evidence>
<dbReference type="GO" id="GO:0032264">
    <property type="term" value="P:IMP salvage"/>
    <property type="evidence" value="ECO:0007669"/>
    <property type="project" value="UniProtKB-UniPathway"/>
</dbReference>
<dbReference type="InterPro" id="IPR050408">
    <property type="entry name" value="HGPRT"/>
</dbReference>
<dbReference type="InterPro" id="IPR005904">
    <property type="entry name" value="Hxn_phspho_trans"/>
</dbReference>
<comment type="pathway">
    <text evidence="5">Purine metabolism; GMP biosynthesis via salvage pathway; GMP from guanine: step 1/1.</text>
</comment>
<dbReference type="GO" id="GO:0004422">
    <property type="term" value="F:hypoxanthine phosphoribosyltransferase activity"/>
    <property type="evidence" value="ECO:0007669"/>
    <property type="project" value="InterPro"/>
</dbReference>
<dbReference type="Proteomes" id="UP000260649">
    <property type="component" value="Unassembled WGS sequence"/>
</dbReference>
<keyword evidence="8 16" id="KW-0328">Glycosyltransferase</keyword>
<proteinExistence type="inferred from homology"/>
<dbReference type="NCBIfam" id="TIGR01203">
    <property type="entry name" value="HGPRTase"/>
    <property type="match status" value="1"/>
</dbReference>
<dbReference type="EC" id="2.4.2.8" evidence="16"/>
<comment type="subcellular location">
    <subcellularLocation>
        <location evidence="3 16">Cytoplasm</location>
    </subcellularLocation>
</comment>
<evidence type="ECO:0000256" key="9">
    <source>
        <dbReference type="ARBA" id="ARBA00022679"/>
    </source>
</evidence>
<evidence type="ECO:0000256" key="14">
    <source>
        <dbReference type="ARBA" id="ARBA00048811"/>
    </source>
</evidence>
<comment type="caution">
    <text evidence="18">The sequence shown here is derived from an EMBL/GenBank/DDBJ whole genome shotgun (WGS) entry which is preliminary data.</text>
</comment>
<evidence type="ECO:0000256" key="5">
    <source>
        <dbReference type="ARBA" id="ARBA00004676"/>
    </source>
</evidence>
<comment type="cofactor">
    <cofactor evidence="1 16">
        <name>Mg(2+)</name>
        <dbReference type="ChEBI" id="CHEBI:18420"/>
    </cofactor>
</comment>
<dbReference type="GO" id="GO:0052657">
    <property type="term" value="F:guanine phosphoribosyltransferase activity"/>
    <property type="evidence" value="ECO:0007669"/>
    <property type="project" value="UniProtKB-ARBA"/>
</dbReference>
<dbReference type="GO" id="GO:0032263">
    <property type="term" value="P:GMP salvage"/>
    <property type="evidence" value="ECO:0007669"/>
    <property type="project" value="TreeGrafter"/>
</dbReference>
<comment type="pathway">
    <text evidence="4 16">Purine metabolism; IMP biosynthesis via salvage pathway; IMP from hypoxanthine: step 1/1.</text>
</comment>
<evidence type="ECO:0000256" key="3">
    <source>
        <dbReference type="ARBA" id="ARBA00004496"/>
    </source>
</evidence>
<evidence type="ECO:0000256" key="11">
    <source>
        <dbReference type="ARBA" id="ARBA00022726"/>
    </source>
</evidence>
<keyword evidence="12 16" id="KW-0547">Nucleotide-binding</keyword>
<keyword evidence="13 16" id="KW-0460">Magnesium</keyword>
<accession>A0A3E2B4U0</accession>
<keyword evidence="9 16" id="KW-0808">Transferase</keyword>
<dbReference type="GO" id="GO:0046100">
    <property type="term" value="P:hypoxanthine metabolic process"/>
    <property type="evidence" value="ECO:0007669"/>
    <property type="project" value="TreeGrafter"/>
</dbReference>
<feature type="domain" description="Phosphoribosyltransferase" evidence="17">
    <location>
        <begin position="10"/>
        <end position="159"/>
    </location>
</feature>
<dbReference type="GO" id="GO:0005829">
    <property type="term" value="C:cytosol"/>
    <property type="evidence" value="ECO:0007669"/>
    <property type="project" value="TreeGrafter"/>
</dbReference>
<keyword evidence="10 16" id="KW-0479">Metal-binding</keyword>
<keyword evidence="19" id="KW-1185">Reference proteome</keyword>
<dbReference type="AlphaFoldDB" id="A0A3E2B4U0"/>
<evidence type="ECO:0000259" key="17">
    <source>
        <dbReference type="Pfam" id="PF00156"/>
    </source>
</evidence>
<dbReference type="UniPathway" id="UPA00591">
    <property type="reaction ID" value="UER00648"/>
</dbReference>
<dbReference type="FunFam" id="3.40.50.2020:FF:000006">
    <property type="entry name" value="Hypoxanthine phosphoribosyltransferase"/>
    <property type="match status" value="1"/>
</dbReference>
<evidence type="ECO:0000256" key="8">
    <source>
        <dbReference type="ARBA" id="ARBA00022676"/>
    </source>
</evidence>
<comment type="catalytic activity">
    <reaction evidence="14">
        <text>GMP + diphosphate = guanine + 5-phospho-alpha-D-ribose 1-diphosphate</text>
        <dbReference type="Rhea" id="RHEA:25424"/>
        <dbReference type="ChEBI" id="CHEBI:16235"/>
        <dbReference type="ChEBI" id="CHEBI:33019"/>
        <dbReference type="ChEBI" id="CHEBI:58017"/>
        <dbReference type="ChEBI" id="CHEBI:58115"/>
        <dbReference type="EC" id="2.4.2.8"/>
    </reaction>
    <physiologicalReaction direction="right-to-left" evidence="14">
        <dbReference type="Rhea" id="RHEA:25426"/>
    </physiologicalReaction>
</comment>
<comment type="catalytic activity">
    <reaction evidence="15">
        <text>IMP + diphosphate = hypoxanthine + 5-phospho-alpha-D-ribose 1-diphosphate</text>
        <dbReference type="Rhea" id="RHEA:17973"/>
        <dbReference type="ChEBI" id="CHEBI:17368"/>
        <dbReference type="ChEBI" id="CHEBI:33019"/>
        <dbReference type="ChEBI" id="CHEBI:58017"/>
        <dbReference type="ChEBI" id="CHEBI:58053"/>
        <dbReference type="EC" id="2.4.2.8"/>
    </reaction>
    <physiologicalReaction direction="right-to-left" evidence="15">
        <dbReference type="Rhea" id="RHEA:17975"/>
    </physiologicalReaction>
</comment>
<dbReference type="SUPFAM" id="SSF53271">
    <property type="entry name" value="PRTase-like"/>
    <property type="match status" value="1"/>
</dbReference>
<dbReference type="CDD" id="cd06223">
    <property type="entry name" value="PRTases_typeI"/>
    <property type="match status" value="1"/>
</dbReference>
<dbReference type="InterPro" id="IPR000836">
    <property type="entry name" value="PRTase_dom"/>
</dbReference>
<dbReference type="Gene3D" id="3.40.50.2020">
    <property type="match status" value="1"/>
</dbReference>
<evidence type="ECO:0000313" key="18">
    <source>
        <dbReference type="EMBL" id="RFT07042.1"/>
    </source>
</evidence>
<dbReference type="OrthoDB" id="9802824at2"/>
<dbReference type="PANTHER" id="PTHR43340">
    <property type="entry name" value="HYPOXANTHINE-GUANINE PHOSPHORIBOSYLTRANSFERASE"/>
    <property type="match status" value="1"/>
</dbReference>
<sequence length="178" mass="19698">MEQDMQQILFTQDQVAARVQELAAQITRDYAGKTPLVVGVLRGSFIFMADLVRHLDLPLTLDFMAASSYGAGTTSSGLVNIRLDLHDDIAGRDVLLVEDILDTGNTLSKLVAELKGRHPASLKLCVLLDKPERRTRPLEADYVGFTIPDAFVVGCGLDYDQKYRQLPYIGVLKPSVYE</sequence>
<dbReference type="PANTHER" id="PTHR43340:SF1">
    <property type="entry name" value="HYPOXANTHINE PHOSPHORIBOSYLTRANSFERASE"/>
    <property type="match status" value="1"/>
</dbReference>
<dbReference type="EMBL" id="QQRQ01000005">
    <property type="protein sequence ID" value="RFT07042.1"/>
    <property type="molecule type" value="Genomic_DNA"/>
</dbReference>
<evidence type="ECO:0000256" key="10">
    <source>
        <dbReference type="ARBA" id="ARBA00022723"/>
    </source>
</evidence>
<reference evidence="18 19" key="1">
    <citation type="submission" date="2018-07" db="EMBL/GenBank/DDBJ databases">
        <title>GABA Modulating Bacteria of the Human Gut Microbiota.</title>
        <authorList>
            <person name="Strandwitz P."/>
            <person name="Kim K.H."/>
            <person name="Terekhova D."/>
            <person name="Liu J.K."/>
            <person name="Sharma A."/>
            <person name="Levering J."/>
            <person name="Mcdonald D."/>
            <person name="Dietrich D."/>
            <person name="Ramadhar T.R."/>
            <person name="Lekbua A."/>
            <person name="Mroue N."/>
            <person name="Liston C."/>
            <person name="Stewart E.J."/>
            <person name="Dubin M.J."/>
            <person name="Zengler K."/>
            <person name="Knight R."/>
            <person name="Gilbert J.A."/>
            <person name="Clardy J."/>
            <person name="Lewis K."/>
        </authorList>
    </citation>
    <scope>NUCLEOTIDE SEQUENCE [LARGE SCALE GENOMIC DNA]</scope>
    <source>
        <strain evidence="18 19">KLE1738</strain>
    </source>
</reference>
<keyword evidence="11 16" id="KW-0660">Purine salvage</keyword>
<evidence type="ECO:0000256" key="1">
    <source>
        <dbReference type="ARBA" id="ARBA00001946"/>
    </source>
</evidence>
<organism evidence="18 19">
    <name type="scientific">Evtepia gabavorous</name>
    <dbReference type="NCBI Taxonomy" id="2211183"/>
    <lineage>
        <taxon>Bacteria</taxon>
        <taxon>Bacillati</taxon>
        <taxon>Bacillota</taxon>
        <taxon>Clostridia</taxon>
        <taxon>Eubacteriales</taxon>
        <taxon>Evtepia</taxon>
    </lineage>
</organism>
<dbReference type="GO" id="GO:0006166">
    <property type="term" value="P:purine ribonucleoside salvage"/>
    <property type="evidence" value="ECO:0007669"/>
    <property type="project" value="UniProtKB-KW"/>
</dbReference>
<evidence type="ECO:0000256" key="6">
    <source>
        <dbReference type="ARBA" id="ARBA00008391"/>
    </source>
</evidence>
<gene>
    <name evidence="18" type="primary">hpt</name>
    <name evidence="18" type="ORF">DV520_04635</name>
</gene>
<evidence type="ECO:0000256" key="13">
    <source>
        <dbReference type="ARBA" id="ARBA00022842"/>
    </source>
</evidence>
<dbReference type="GO" id="GO:0000166">
    <property type="term" value="F:nucleotide binding"/>
    <property type="evidence" value="ECO:0007669"/>
    <property type="project" value="UniProtKB-KW"/>
</dbReference>
<dbReference type="InterPro" id="IPR029057">
    <property type="entry name" value="PRTase-like"/>
</dbReference>
<comment type="similarity">
    <text evidence="6 16">Belongs to the purine/pyrimidine phosphoribosyltransferase family.</text>
</comment>
<name>A0A3E2B4U0_9FIRM</name>
<comment type="function">
    <text evidence="2">Purine salvage pathway enzyme that catalyzes the transfer of the ribosyl-5-phosphate group from 5-phospho-alpha-D-ribose 1-diphosphate (PRPP) to the N9 position of the 6-oxopurines hypoxanthine and guanine to form the corresponding ribonucleotides IMP (inosine 5'-monophosphate) and GMP (guanosine 5'-monophosphate), with the release of PPi.</text>
</comment>